<dbReference type="Gene3D" id="2.170.190.11">
    <property type="entry name" value="Molybdopterin biosynthesis moea protein, domain 3"/>
    <property type="match status" value="1"/>
</dbReference>
<dbReference type="InterPro" id="IPR036135">
    <property type="entry name" value="MoeA_linker/N_sf"/>
</dbReference>
<dbReference type="Pfam" id="PF12804">
    <property type="entry name" value="NTP_transf_3"/>
    <property type="match status" value="1"/>
</dbReference>
<dbReference type="SUPFAM" id="SSF53218">
    <property type="entry name" value="Molybdenum cofactor biosynthesis proteins"/>
    <property type="match status" value="1"/>
</dbReference>
<sequence>MSGSSTDPICDAIVLAGGRGSRMAGLAGSPSAEVDKPALTVGGRRLVDIALAAVSGCRRTVLVGPTRDAVAGSVVQTRESPAGGGPVAALAAGLELLDGTADLVAVVASDIPLLNASAVQSLIDHVDRIETDAVFAADATGRTQFLLGVWRYSALRSAVAALDTVEGAPMRALVPNEHRVVTVADIEDCDTPADLVAARAAAASRSEDVLDIDAAHERIRQRVAALPVHRIPLQDTAGTVLAQPLVAATALPAVDISAMDGFAVSGPPPWTLRPDIAYAGTSGIARLADGSAVRIATGAALPPGATAVVRDEHAITTPAGVVERAPTATATDDTRRRGEDWLPGTELVAAGTAIDAAVRSLAASAELTELDVRGPVRARIVISGNEIRVSGPLAPGETRDVLGSALPEYLAHCGIAVVDALLLDDTATAFADLLGSTENIDLLVVVGATGGGAADQLRSTLAALGAETVVGRVRVRPGGSQITATLPAGTVVLGLPGNPLAAVSTALLTAPAIVDALTARIPRPPRTGLLSNASEVRAPVARIVPVVADGTRWRADTKVRTAHLAHLVGRDALAVIPADVSADEPVTILPLPY</sequence>
<feature type="domain" description="MoaB/Mog" evidence="1">
    <location>
        <begin position="379"/>
        <end position="516"/>
    </location>
</feature>
<dbReference type="Pfam" id="PF03453">
    <property type="entry name" value="MoeA_N"/>
    <property type="match status" value="1"/>
</dbReference>
<dbReference type="InterPro" id="IPR036688">
    <property type="entry name" value="MoeA_C_domain_IV_sf"/>
</dbReference>
<gene>
    <name evidence="2" type="ORF">UFOPK3472_04099</name>
</gene>
<dbReference type="EMBL" id="CAFBLX010000476">
    <property type="protein sequence ID" value="CAB4931212.1"/>
    <property type="molecule type" value="Genomic_DNA"/>
</dbReference>
<dbReference type="GO" id="GO:0005829">
    <property type="term" value="C:cytosol"/>
    <property type="evidence" value="ECO:0007669"/>
    <property type="project" value="TreeGrafter"/>
</dbReference>
<dbReference type="SUPFAM" id="SSF53448">
    <property type="entry name" value="Nucleotide-diphospho-sugar transferases"/>
    <property type="match status" value="1"/>
</dbReference>
<dbReference type="InterPro" id="IPR001453">
    <property type="entry name" value="MoaB/Mog_dom"/>
</dbReference>
<dbReference type="Gene3D" id="3.90.105.10">
    <property type="entry name" value="Molybdopterin biosynthesis moea protein, domain 2"/>
    <property type="match status" value="1"/>
</dbReference>
<dbReference type="PANTHER" id="PTHR10192">
    <property type="entry name" value="MOLYBDOPTERIN BIOSYNTHESIS PROTEIN"/>
    <property type="match status" value="1"/>
</dbReference>
<dbReference type="InterPro" id="IPR029044">
    <property type="entry name" value="Nucleotide-diphossugar_trans"/>
</dbReference>
<organism evidence="2">
    <name type="scientific">freshwater metagenome</name>
    <dbReference type="NCBI Taxonomy" id="449393"/>
    <lineage>
        <taxon>unclassified sequences</taxon>
        <taxon>metagenomes</taxon>
        <taxon>ecological metagenomes</taxon>
    </lineage>
</organism>
<dbReference type="GO" id="GO:0006777">
    <property type="term" value="P:Mo-molybdopterin cofactor biosynthetic process"/>
    <property type="evidence" value="ECO:0007669"/>
    <property type="project" value="TreeGrafter"/>
</dbReference>
<dbReference type="InterPro" id="IPR036425">
    <property type="entry name" value="MoaB/Mog-like_dom_sf"/>
</dbReference>
<dbReference type="Gene3D" id="3.40.980.10">
    <property type="entry name" value="MoaB/Mog-like domain"/>
    <property type="match status" value="1"/>
</dbReference>
<dbReference type="PANTHER" id="PTHR10192:SF5">
    <property type="entry name" value="GEPHYRIN"/>
    <property type="match status" value="1"/>
</dbReference>
<accession>A0A6J7ILJ1</accession>
<reference evidence="2" key="1">
    <citation type="submission" date="2020-05" db="EMBL/GenBank/DDBJ databases">
        <authorList>
            <person name="Chiriac C."/>
            <person name="Salcher M."/>
            <person name="Ghai R."/>
            <person name="Kavagutti S V."/>
        </authorList>
    </citation>
    <scope>NUCLEOTIDE SEQUENCE</scope>
</reference>
<dbReference type="SMART" id="SM00852">
    <property type="entry name" value="MoCF_biosynth"/>
    <property type="match status" value="1"/>
</dbReference>
<evidence type="ECO:0000313" key="2">
    <source>
        <dbReference type="EMBL" id="CAB4931212.1"/>
    </source>
</evidence>
<protein>
    <submittedName>
        <fullName evidence="2">Unannotated protein</fullName>
    </submittedName>
</protein>
<dbReference type="Gene3D" id="2.40.340.10">
    <property type="entry name" value="MoeA, C-terminal, domain IV"/>
    <property type="match status" value="1"/>
</dbReference>
<dbReference type="Pfam" id="PF00994">
    <property type="entry name" value="MoCF_biosynth"/>
    <property type="match status" value="1"/>
</dbReference>
<proteinExistence type="predicted"/>
<evidence type="ECO:0000259" key="1">
    <source>
        <dbReference type="SMART" id="SM00852"/>
    </source>
</evidence>
<dbReference type="GO" id="GO:0061599">
    <property type="term" value="F:molybdopterin molybdotransferase activity"/>
    <property type="evidence" value="ECO:0007669"/>
    <property type="project" value="TreeGrafter"/>
</dbReference>
<dbReference type="InterPro" id="IPR038987">
    <property type="entry name" value="MoeA-like"/>
</dbReference>
<dbReference type="AlphaFoldDB" id="A0A6J7ILJ1"/>
<dbReference type="InterPro" id="IPR025877">
    <property type="entry name" value="MobA-like_NTP_Trfase"/>
</dbReference>
<dbReference type="GO" id="GO:0016779">
    <property type="term" value="F:nucleotidyltransferase activity"/>
    <property type="evidence" value="ECO:0007669"/>
    <property type="project" value="UniProtKB-ARBA"/>
</dbReference>
<dbReference type="SUPFAM" id="SSF63882">
    <property type="entry name" value="MoeA N-terminal region -like"/>
    <property type="match status" value="1"/>
</dbReference>
<dbReference type="InterPro" id="IPR005110">
    <property type="entry name" value="MoeA_linker/N"/>
</dbReference>
<name>A0A6J7ILJ1_9ZZZZ</name>
<dbReference type="Gene3D" id="3.90.550.10">
    <property type="entry name" value="Spore Coat Polysaccharide Biosynthesis Protein SpsA, Chain A"/>
    <property type="match status" value="1"/>
</dbReference>